<proteinExistence type="predicted"/>
<protein>
    <submittedName>
        <fullName evidence="1">Uncharacterized protein</fullName>
    </submittedName>
</protein>
<dbReference type="AlphaFoldDB" id="A0A3R7Q399"/>
<dbReference type="Proteomes" id="UP000238137">
    <property type="component" value="Unassembled WGS sequence"/>
</dbReference>
<sequence length="101" mass="11501">MTTFTPDQLREAYAFQVRQGYVSDMGRTAAAMHLAGDDADDELIERLAIAIGRAVKSAHGQVSSKEYAARVMQAFDDMDHVDRREFRERKAAVERQARRRL</sequence>
<dbReference type="OrthoDB" id="7780751at2"/>
<dbReference type="RefSeq" id="WP_106691038.1">
    <property type="nucleotide sequence ID" value="NZ_PXNQ02000004.1"/>
</dbReference>
<accession>A0A3R7Q399</accession>
<dbReference type="EMBL" id="PXNQ02000004">
    <property type="protein sequence ID" value="RNF35062.1"/>
    <property type="molecule type" value="Genomic_DNA"/>
</dbReference>
<comment type="caution">
    <text evidence="1">The sequence shown here is derived from an EMBL/GenBank/DDBJ whole genome shotgun (WGS) entry which is preliminary data.</text>
</comment>
<evidence type="ECO:0000313" key="1">
    <source>
        <dbReference type="EMBL" id="RNF35062.1"/>
    </source>
</evidence>
<organism evidence="1 2">
    <name type="scientific">Paracoccus methylarcula</name>
    <dbReference type="NCBI Taxonomy" id="72022"/>
    <lineage>
        <taxon>Bacteria</taxon>
        <taxon>Pseudomonadati</taxon>
        <taxon>Pseudomonadota</taxon>
        <taxon>Alphaproteobacteria</taxon>
        <taxon>Rhodobacterales</taxon>
        <taxon>Paracoccaceae</taxon>
        <taxon>Paracoccus</taxon>
    </lineage>
</organism>
<evidence type="ECO:0000313" key="2">
    <source>
        <dbReference type="Proteomes" id="UP000238137"/>
    </source>
</evidence>
<keyword evidence="2" id="KW-1185">Reference proteome</keyword>
<name>A0A3R7Q399_9RHOB</name>
<gene>
    <name evidence="1" type="ORF">A7A09_008850</name>
</gene>
<reference evidence="1" key="1">
    <citation type="submission" date="2018-05" db="EMBL/GenBank/DDBJ databases">
        <title>Reclassification of Methylarcula marina and Methylarcula terricola as Paracoccus methylarcula sp.nov., comb.nov. and Paracoccus terricola comb.nov.</title>
        <authorList>
            <person name="Shmareva M.N."/>
            <person name="Doronina N.V."/>
            <person name="Vasilenko O.V."/>
            <person name="Tarlachkov S.V."/>
            <person name="Trotsenko Y.A."/>
        </authorList>
    </citation>
    <scope>NUCLEOTIDE SEQUENCE [LARGE SCALE GENOMIC DNA]</scope>
    <source>
        <strain evidence="1">VKM B-2159</strain>
    </source>
</reference>